<evidence type="ECO:0000313" key="2">
    <source>
        <dbReference type="EMBL" id="ALU26588.1"/>
    </source>
</evidence>
<evidence type="ECO:0000259" key="1">
    <source>
        <dbReference type="Pfam" id="PF00326"/>
    </source>
</evidence>
<dbReference type="InterPro" id="IPR050278">
    <property type="entry name" value="Serine_Prot_S9B/DPPIV"/>
</dbReference>
<dbReference type="PANTHER" id="PTHR11731:SF193">
    <property type="entry name" value="DIPEPTIDYL PEPTIDASE 9"/>
    <property type="match status" value="1"/>
</dbReference>
<proteinExistence type="predicted"/>
<dbReference type="EMBL" id="CP013690">
    <property type="protein sequence ID" value="ALU26588.1"/>
    <property type="molecule type" value="Genomic_DNA"/>
</dbReference>
<organism evidence="2 3">
    <name type="scientific">Myroides odoratimimus</name>
    <dbReference type="NCBI Taxonomy" id="76832"/>
    <lineage>
        <taxon>Bacteria</taxon>
        <taxon>Pseudomonadati</taxon>
        <taxon>Bacteroidota</taxon>
        <taxon>Flavobacteriia</taxon>
        <taxon>Flavobacteriales</taxon>
        <taxon>Flavobacteriaceae</taxon>
        <taxon>Myroides</taxon>
    </lineage>
</organism>
<dbReference type="SUPFAM" id="SSF82171">
    <property type="entry name" value="DPP6 N-terminal domain-like"/>
    <property type="match status" value="1"/>
</dbReference>
<accession>A0AAI8C5L0</accession>
<feature type="domain" description="Peptidase S9 prolyl oligopeptidase catalytic" evidence="1">
    <location>
        <begin position="253"/>
        <end position="418"/>
    </location>
</feature>
<dbReference type="Gene3D" id="3.40.50.1820">
    <property type="entry name" value="alpha/beta hydrolase"/>
    <property type="match status" value="1"/>
</dbReference>
<gene>
    <name evidence="2" type="ORF">AS202_10690</name>
</gene>
<sequence length="431" mass="50104">MFSETAQLFWSKNNKMLYVVNNGDIWLYNIKTQNVSNLTNFKTKNEISILNTIGYDNMPLQDISPRIIKQNEPIVFIQKDKNTNGSNLYLLTKNKLSIIHSNTSNKITDVQASDDYKRFMFTQENFNLPTTVFISNLFKVDTLLQNKTPKNLYNWKQQKIIAYKDKNGTPLKGILYYPKEFQKNRKYPMITSVYEEQSHRNNYYTIPSDTESTGYNITSMQLKNYFVFLPDTHISEEDGPGISAVNCVTRAIKTVSAIEPAIDTENLGIIGNSYGGYLVNFIITQTDLFKTAISGVAVSDIIWDYNSYNYNFPNPSYWKYENGQYGIKNSLKEAREIYLKNNPILFADQVNTPLLSYTGYLDENVPWENTRHFYIALKRYNKKQIALFYKKDGHAILGKESALDLNKRIIDWFDYFLKDNKDHAWINQGLN</sequence>
<dbReference type="PANTHER" id="PTHR11731">
    <property type="entry name" value="PROTEASE FAMILY S9B,C DIPEPTIDYL-PEPTIDASE IV-RELATED"/>
    <property type="match status" value="1"/>
</dbReference>
<evidence type="ECO:0000313" key="3">
    <source>
        <dbReference type="Proteomes" id="UP000069030"/>
    </source>
</evidence>
<dbReference type="Proteomes" id="UP000069030">
    <property type="component" value="Chromosome"/>
</dbReference>
<dbReference type="Pfam" id="PF00326">
    <property type="entry name" value="Peptidase_S9"/>
    <property type="match status" value="1"/>
</dbReference>
<dbReference type="GO" id="GO:0008236">
    <property type="term" value="F:serine-type peptidase activity"/>
    <property type="evidence" value="ECO:0007669"/>
    <property type="project" value="InterPro"/>
</dbReference>
<dbReference type="AlphaFoldDB" id="A0AAI8C5L0"/>
<dbReference type="InterPro" id="IPR029058">
    <property type="entry name" value="AB_hydrolase_fold"/>
</dbReference>
<dbReference type="GO" id="GO:0006508">
    <property type="term" value="P:proteolysis"/>
    <property type="evidence" value="ECO:0007669"/>
    <property type="project" value="InterPro"/>
</dbReference>
<dbReference type="KEGG" id="mod:AS202_10690"/>
<dbReference type="SUPFAM" id="SSF53474">
    <property type="entry name" value="alpha/beta-Hydrolases"/>
    <property type="match status" value="1"/>
</dbReference>
<reference evidence="2 3" key="1">
    <citation type="journal article" date="2016" name="J. Zhejiang Univ. Sci. B">
        <title>Antibiotic resistance mechanisms of Myroides sp.</title>
        <authorList>
            <person name="Hu S."/>
            <person name="Yuan S."/>
            <person name="Qu H."/>
            <person name="Jiang T."/>
            <person name="Zhou Y."/>
            <person name="Wang M."/>
            <person name="Ming D."/>
        </authorList>
    </citation>
    <scope>NUCLEOTIDE SEQUENCE [LARGE SCALE GENOMIC DNA]</scope>
    <source>
        <strain evidence="2 3">PR63039</strain>
    </source>
</reference>
<name>A0AAI8C5L0_9FLAO</name>
<protein>
    <recommendedName>
        <fullName evidence="1">Peptidase S9 prolyl oligopeptidase catalytic domain-containing protein</fullName>
    </recommendedName>
</protein>
<dbReference type="InterPro" id="IPR001375">
    <property type="entry name" value="Peptidase_S9_cat"/>
</dbReference>
<dbReference type="GO" id="GO:0008239">
    <property type="term" value="F:dipeptidyl-peptidase activity"/>
    <property type="evidence" value="ECO:0007669"/>
    <property type="project" value="TreeGrafter"/>
</dbReference>